<evidence type="ECO:0000256" key="2">
    <source>
        <dbReference type="SAM" id="MobiDB-lite"/>
    </source>
</evidence>
<dbReference type="GO" id="GO:0005634">
    <property type="term" value="C:nucleus"/>
    <property type="evidence" value="ECO:0007669"/>
    <property type="project" value="TreeGrafter"/>
</dbReference>
<feature type="non-terminal residue" evidence="4">
    <location>
        <position position="1"/>
    </location>
</feature>
<dbReference type="InterPro" id="IPR035979">
    <property type="entry name" value="RBD_domain_sf"/>
</dbReference>
<keyword evidence="5" id="KW-1185">Reference proteome</keyword>
<reference evidence="5" key="1">
    <citation type="journal article" date="2017" name="Nat. Commun.">
        <title>The North American bullfrog draft genome provides insight into hormonal regulation of long noncoding RNA.</title>
        <authorList>
            <person name="Hammond S.A."/>
            <person name="Warren R.L."/>
            <person name="Vandervalk B.P."/>
            <person name="Kucuk E."/>
            <person name="Khan H."/>
            <person name="Gibb E.A."/>
            <person name="Pandoh P."/>
            <person name="Kirk H."/>
            <person name="Zhao Y."/>
            <person name="Jones M."/>
            <person name="Mungall A.J."/>
            <person name="Coope R."/>
            <person name="Pleasance S."/>
            <person name="Moore R.A."/>
            <person name="Holt R.A."/>
            <person name="Round J.M."/>
            <person name="Ohora S."/>
            <person name="Walle B.V."/>
            <person name="Veldhoen N."/>
            <person name="Helbing C.C."/>
            <person name="Birol I."/>
        </authorList>
    </citation>
    <scope>NUCLEOTIDE SEQUENCE [LARGE SCALE GENOMIC DNA]</scope>
</reference>
<gene>
    <name evidence="4" type="ORF">AB205_0101810</name>
</gene>
<dbReference type="Proteomes" id="UP000228934">
    <property type="component" value="Unassembled WGS sequence"/>
</dbReference>
<dbReference type="InterPro" id="IPR051485">
    <property type="entry name" value="SR-CTD_assoc_factor"/>
</dbReference>
<dbReference type="GO" id="GO:0003723">
    <property type="term" value="F:RNA binding"/>
    <property type="evidence" value="ECO:0007669"/>
    <property type="project" value="UniProtKB-UniRule"/>
</dbReference>
<evidence type="ECO:0000313" key="5">
    <source>
        <dbReference type="Proteomes" id="UP000228934"/>
    </source>
</evidence>
<dbReference type="SMART" id="SM00360">
    <property type="entry name" value="RRM"/>
    <property type="match status" value="1"/>
</dbReference>
<feature type="region of interest" description="Disordered" evidence="2">
    <location>
        <begin position="130"/>
        <end position="160"/>
    </location>
</feature>
<evidence type="ECO:0000313" key="4">
    <source>
        <dbReference type="EMBL" id="PIO31813.1"/>
    </source>
</evidence>
<keyword evidence="1" id="KW-0694">RNA-binding</keyword>
<dbReference type="PANTHER" id="PTHR23140:SF3">
    <property type="entry name" value="SR-RELATED AND CTD-ASSOCIATED FACTOR 4"/>
    <property type="match status" value="1"/>
</dbReference>
<dbReference type="PROSITE" id="PS50102">
    <property type="entry name" value="RRM"/>
    <property type="match status" value="1"/>
</dbReference>
<organism evidence="4 5">
    <name type="scientific">Aquarana catesbeiana</name>
    <name type="common">American bullfrog</name>
    <name type="synonym">Rana catesbeiana</name>
    <dbReference type="NCBI Taxonomy" id="8400"/>
    <lineage>
        <taxon>Eukaryota</taxon>
        <taxon>Metazoa</taxon>
        <taxon>Chordata</taxon>
        <taxon>Craniata</taxon>
        <taxon>Vertebrata</taxon>
        <taxon>Euteleostomi</taxon>
        <taxon>Amphibia</taxon>
        <taxon>Batrachia</taxon>
        <taxon>Anura</taxon>
        <taxon>Neobatrachia</taxon>
        <taxon>Ranoidea</taxon>
        <taxon>Ranidae</taxon>
        <taxon>Aquarana</taxon>
    </lineage>
</organism>
<evidence type="ECO:0000259" key="3">
    <source>
        <dbReference type="PROSITE" id="PS50102"/>
    </source>
</evidence>
<feature type="compositionally biased region" description="Polar residues" evidence="2">
    <location>
        <begin position="135"/>
        <end position="156"/>
    </location>
</feature>
<dbReference type="SUPFAM" id="SSF54928">
    <property type="entry name" value="RNA-binding domain, RBD"/>
    <property type="match status" value="1"/>
</dbReference>
<dbReference type="Gene3D" id="3.30.70.330">
    <property type="match status" value="1"/>
</dbReference>
<evidence type="ECO:0000256" key="1">
    <source>
        <dbReference type="PROSITE-ProRule" id="PRU00176"/>
    </source>
</evidence>
<dbReference type="AlphaFoldDB" id="A0A2G9RX74"/>
<dbReference type="InterPro" id="IPR000504">
    <property type="entry name" value="RRM_dom"/>
</dbReference>
<protein>
    <recommendedName>
        <fullName evidence="3">RRM domain-containing protein</fullName>
    </recommendedName>
</protein>
<name>A0A2G9RX74_AQUCT</name>
<feature type="domain" description="RRM" evidence="3">
    <location>
        <begin position="3"/>
        <end position="77"/>
    </location>
</feature>
<dbReference type="Pfam" id="PF00076">
    <property type="entry name" value="RRM_1"/>
    <property type="match status" value="1"/>
</dbReference>
<dbReference type="EMBL" id="KV931376">
    <property type="protein sequence ID" value="PIO31813.1"/>
    <property type="molecule type" value="Genomic_DNA"/>
</dbReference>
<dbReference type="GO" id="GO:2000805">
    <property type="term" value="P:negative regulation of termination of RNA polymerase II transcription, poly(A)-coupled"/>
    <property type="evidence" value="ECO:0007669"/>
    <property type="project" value="TreeGrafter"/>
</dbReference>
<dbReference type="InterPro" id="IPR012677">
    <property type="entry name" value="Nucleotide-bd_a/b_plait_sf"/>
</dbReference>
<sequence>CSTTLWVGQLDKRTTQQDVGSLLEEFGPIESINMIPPRGCAYIVMVHRMDAYRALQKLSRGNYKVNTKAIKIAWALNKGIKPEYKQYWDVEIGVTYIPWSKVKPEELEALCEGGMLDNDTMCSEWKSISKKTEMADTSQNGSTAENAQNENKSPGPQANPVPLLSLQVCPEFPVVVSGGQPYHGGGTGSL</sequence>
<dbReference type="OrthoDB" id="79367at2759"/>
<accession>A0A2G9RX74</accession>
<dbReference type="GO" id="GO:1990269">
    <property type="term" value="F:RNA polymerase II C-terminal domain phosphoserine binding"/>
    <property type="evidence" value="ECO:0007669"/>
    <property type="project" value="TreeGrafter"/>
</dbReference>
<proteinExistence type="predicted"/>
<dbReference type="PANTHER" id="PTHR23140">
    <property type="entry name" value="RNA PROCESSING PROTEIN LD23810P"/>
    <property type="match status" value="1"/>
</dbReference>